<dbReference type="GO" id="GO:0016020">
    <property type="term" value="C:membrane"/>
    <property type="evidence" value="ECO:0007669"/>
    <property type="project" value="GOC"/>
</dbReference>
<keyword evidence="1 2" id="KW-0472">Membrane</keyword>
<evidence type="ECO:0000313" key="3">
    <source>
        <dbReference type="EMBL" id="RPB07979.1"/>
    </source>
</evidence>
<keyword evidence="2" id="KW-0812">Transmembrane</keyword>
<feature type="transmembrane region" description="Helical" evidence="2">
    <location>
        <begin position="421"/>
        <end position="441"/>
    </location>
</feature>
<dbReference type="STRING" id="1392247.A0A3N4KF50"/>
<dbReference type="GO" id="GO:0006506">
    <property type="term" value="P:GPI anchor biosynthetic process"/>
    <property type="evidence" value="ECO:0007669"/>
    <property type="project" value="InterPro"/>
</dbReference>
<proteinExistence type="predicted"/>
<dbReference type="EMBL" id="ML119171">
    <property type="protein sequence ID" value="RPB07979.1"/>
    <property type="molecule type" value="Genomic_DNA"/>
</dbReference>
<gene>
    <name evidence="3" type="ORF">P167DRAFT_529290</name>
</gene>
<organism evidence="3 4">
    <name type="scientific">Morchella conica CCBAS932</name>
    <dbReference type="NCBI Taxonomy" id="1392247"/>
    <lineage>
        <taxon>Eukaryota</taxon>
        <taxon>Fungi</taxon>
        <taxon>Dikarya</taxon>
        <taxon>Ascomycota</taxon>
        <taxon>Pezizomycotina</taxon>
        <taxon>Pezizomycetes</taxon>
        <taxon>Pezizales</taxon>
        <taxon>Morchellaceae</taxon>
        <taxon>Morchella</taxon>
    </lineage>
</organism>
<evidence type="ECO:0000313" key="4">
    <source>
        <dbReference type="Proteomes" id="UP000277580"/>
    </source>
</evidence>
<dbReference type="FunCoup" id="A0A3N4KF50">
    <property type="interactions" value="71"/>
</dbReference>
<accession>A0A3N4KF50</accession>
<dbReference type="Gene3D" id="3.60.21.10">
    <property type="match status" value="1"/>
</dbReference>
<dbReference type="OrthoDB" id="9984693at2759"/>
<keyword evidence="2" id="KW-1133">Transmembrane helix</keyword>
<dbReference type="Proteomes" id="UP000277580">
    <property type="component" value="Unassembled WGS sequence"/>
</dbReference>
<dbReference type="InterPro" id="IPR033308">
    <property type="entry name" value="PGAP5/Cdc1/Ted1"/>
</dbReference>
<keyword evidence="4" id="KW-1185">Reference proteome</keyword>
<protein>
    <submittedName>
        <fullName evidence="3">Uncharacterized protein</fullName>
    </submittedName>
</protein>
<dbReference type="InterPro" id="IPR029052">
    <property type="entry name" value="Metallo-depent_PP-like"/>
</dbReference>
<reference evidence="3 4" key="1">
    <citation type="journal article" date="2018" name="Nat. Ecol. Evol.">
        <title>Pezizomycetes genomes reveal the molecular basis of ectomycorrhizal truffle lifestyle.</title>
        <authorList>
            <person name="Murat C."/>
            <person name="Payen T."/>
            <person name="Noel B."/>
            <person name="Kuo A."/>
            <person name="Morin E."/>
            <person name="Chen J."/>
            <person name="Kohler A."/>
            <person name="Krizsan K."/>
            <person name="Balestrini R."/>
            <person name="Da Silva C."/>
            <person name="Montanini B."/>
            <person name="Hainaut M."/>
            <person name="Levati E."/>
            <person name="Barry K.W."/>
            <person name="Belfiori B."/>
            <person name="Cichocki N."/>
            <person name="Clum A."/>
            <person name="Dockter R.B."/>
            <person name="Fauchery L."/>
            <person name="Guy J."/>
            <person name="Iotti M."/>
            <person name="Le Tacon F."/>
            <person name="Lindquist E.A."/>
            <person name="Lipzen A."/>
            <person name="Malagnac F."/>
            <person name="Mello A."/>
            <person name="Molinier V."/>
            <person name="Miyauchi S."/>
            <person name="Poulain J."/>
            <person name="Riccioni C."/>
            <person name="Rubini A."/>
            <person name="Sitrit Y."/>
            <person name="Splivallo R."/>
            <person name="Traeger S."/>
            <person name="Wang M."/>
            <person name="Zifcakova L."/>
            <person name="Wipf D."/>
            <person name="Zambonelli A."/>
            <person name="Paolocci F."/>
            <person name="Nowrousian M."/>
            <person name="Ottonello S."/>
            <person name="Baldrian P."/>
            <person name="Spatafora J.W."/>
            <person name="Henrissat B."/>
            <person name="Nagy L.G."/>
            <person name="Aury J.M."/>
            <person name="Wincker P."/>
            <person name="Grigoriev I.V."/>
            <person name="Bonfante P."/>
            <person name="Martin F.M."/>
        </authorList>
    </citation>
    <scope>NUCLEOTIDE SEQUENCE [LARGE SCALE GENOMIC DNA]</scope>
    <source>
        <strain evidence="3 4">CCBAS932</strain>
    </source>
</reference>
<dbReference type="AlphaFoldDB" id="A0A3N4KF50"/>
<sequence length="469" mass="52461">MTLKGILIVAYLDLLMPLAVFLNVYLYFYPVFHFCSFHSPPDGTPAPFRLLALGDPQLEGDTTIRRYASQHKPGDPLLSYLDPQHLSRDFHRYRKIIDLWGNDLYLSHIYKTMRRQLDPTHTVVLGDLIGSQWIGDEEFKRRGDRFWEVFSGGNKVNASDLEAGNADSEHWKYKVITLPGNHDIGYAGDMNRGRVDRFVDMFGPINYDLTVTPPHDSGDAAPSLKLVVLNSMTLDEPILDPTLRDDSYALINRIESSTAENTNPKEATVLLTHLPFHKQSGVCVDAPFFTYFPAGQGGGIKEQNHLSAETSSRVLSSFFGAPEHGKQAGIILTGHDHEGCDVRHARLEEGWNATRWEHLPTGVEKKRLQEAEAAKGGVREVTVQSMMGGYGGNAGLVSAWWDEKAQSWRFEYSTCALGTQYVWWGVHVVDIICAVAGFLLYSAHQRDAARNVRKAAAVQEMLDAQKKTA</sequence>
<dbReference type="SUPFAM" id="SSF56300">
    <property type="entry name" value="Metallo-dependent phosphatases"/>
    <property type="match status" value="1"/>
</dbReference>
<feature type="transmembrane region" description="Helical" evidence="2">
    <location>
        <begin position="7"/>
        <end position="28"/>
    </location>
</feature>
<evidence type="ECO:0000256" key="1">
    <source>
        <dbReference type="ARBA" id="ARBA00023136"/>
    </source>
</evidence>
<evidence type="ECO:0000256" key="2">
    <source>
        <dbReference type="SAM" id="Phobius"/>
    </source>
</evidence>
<dbReference type="GO" id="GO:0005783">
    <property type="term" value="C:endoplasmic reticulum"/>
    <property type="evidence" value="ECO:0007669"/>
    <property type="project" value="TreeGrafter"/>
</dbReference>
<dbReference type="PANTHER" id="PTHR13315:SF1">
    <property type="entry name" value="PROTEIN TED1"/>
    <property type="match status" value="1"/>
</dbReference>
<dbReference type="PANTHER" id="PTHR13315">
    <property type="entry name" value="METALLO PHOSPHOESTERASE RELATED"/>
    <property type="match status" value="1"/>
</dbReference>
<dbReference type="InParanoid" id="A0A3N4KF50"/>
<name>A0A3N4KF50_9PEZI</name>